<dbReference type="Pfam" id="PF00496">
    <property type="entry name" value="SBP_bac_5"/>
    <property type="match status" value="1"/>
</dbReference>
<keyword evidence="4" id="KW-0732">Signal</keyword>
<protein>
    <submittedName>
        <fullName evidence="7">Putative D,D-dipeptide-binding periplasmic protein DdpA</fullName>
    </submittedName>
</protein>
<dbReference type="OrthoDB" id="9803988at2"/>
<accession>A0A177HZF7</accession>
<dbReference type="Proteomes" id="UP000077381">
    <property type="component" value="Unassembled WGS sequence"/>
</dbReference>
<evidence type="ECO:0000256" key="4">
    <source>
        <dbReference type="ARBA" id="ARBA00022729"/>
    </source>
</evidence>
<dbReference type="GO" id="GO:0015833">
    <property type="term" value="P:peptide transport"/>
    <property type="evidence" value="ECO:0007669"/>
    <property type="project" value="TreeGrafter"/>
</dbReference>
<dbReference type="EMBL" id="LOHS01000022">
    <property type="protein sequence ID" value="OAH16205.1"/>
    <property type="molecule type" value="Genomic_DNA"/>
</dbReference>
<dbReference type="AlphaFoldDB" id="A0A177HZF7"/>
<evidence type="ECO:0000256" key="5">
    <source>
        <dbReference type="SAM" id="Phobius"/>
    </source>
</evidence>
<organism evidence="7 8">
    <name type="scientific">Streptomyces jeddahensis</name>
    <dbReference type="NCBI Taxonomy" id="1716141"/>
    <lineage>
        <taxon>Bacteria</taxon>
        <taxon>Bacillati</taxon>
        <taxon>Actinomycetota</taxon>
        <taxon>Actinomycetes</taxon>
        <taxon>Kitasatosporales</taxon>
        <taxon>Streptomycetaceae</taxon>
        <taxon>Streptomyces</taxon>
    </lineage>
</organism>
<evidence type="ECO:0000256" key="2">
    <source>
        <dbReference type="ARBA" id="ARBA00005695"/>
    </source>
</evidence>
<keyword evidence="5" id="KW-0812">Transmembrane</keyword>
<reference evidence="7 8" key="1">
    <citation type="submission" date="2015-12" db="EMBL/GenBank/DDBJ databases">
        <title>Genome sequence of Streptomyces sp. G25.</title>
        <authorList>
            <person name="Poehlein A."/>
            <person name="Roettig A."/>
            <person name="Hiessl S."/>
            <person name="Hauschild P."/>
            <person name="Schauer J."/>
            <person name="Madkour M.H."/>
            <person name="Al-Ansari A.M."/>
            <person name="Almakishah N.H."/>
            <person name="Steinbuechel A."/>
            <person name="Daniel R."/>
        </authorList>
    </citation>
    <scope>NUCLEOTIDE SEQUENCE [LARGE SCALE GENOMIC DNA]</scope>
    <source>
        <strain evidence="8">G25(2015)</strain>
    </source>
</reference>
<keyword evidence="5" id="KW-1133">Transmembrane helix</keyword>
<dbReference type="PANTHER" id="PTHR30290">
    <property type="entry name" value="PERIPLASMIC BINDING COMPONENT OF ABC TRANSPORTER"/>
    <property type="match status" value="1"/>
</dbReference>
<dbReference type="STRING" id="1716141.STSP_03960"/>
<comment type="caution">
    <text evidence="7">The sequence shown here is derived from an EMBL/GenBank/DDBJ whole genome shotgun (WGS) entry which is preliminary data.</text>
</comment>
<comment type="similarity">
    <text evidence="2">Belongs to the bacterial solute-binding protein 5 family.</text>
</comment>
<dbReference type="InterPro" id="IPR000914">
    <property type="entry name" value="SBP_5_dom"/>
</dbReference>
<dbReference type="GO" id="GO:1904680">
    <property type="term" value="F:peptide transmembrane transporter activity"/>
    <property type="evidence" value="ECO:0007669"/>
    <property type="project" value="TreeGrafter"/>
</dbReference>
<keyword evidence="5" id="KW-0472">Membrane</keyword>
<evidence type="ECO:0000256" key="1">
    <source>
        <dbReference type="ARBA" id="ARBA00004196"/>
    </source>
</evidence>
<feature type="domain" description="Solute-binding protein family 5" evidence="6">
    <location>
        <begin position="112"/>
        <end position="463"/>
    </location>
</feature>
<evidence type="ECO:0000313" key="7">
    <source>
        <dbReference type="EMBL" id="OAH16205.1"/>
    </source>
</evidence>
<dbReference type="Gene3D" id="3.40.190.10">
    <property type="entry name" value="Periplasmic binding protein-like II"/>
    <property type="match status" value="1"/>
</dbReference>
<keyword evidence="3" id="KW-0813">Transport</keyword>
<feature type="transmembrane region" description="Helical" evidence="5">
    <location>
        <begin position="43"/>
        <end position="62"/>
    </location>
</feature>
<comment type="subcellular location">
    <subcellularLocation>
        <location evidence="1">Cell envelope</location>
    </subcellularLocation>
</comment>
<proteinExistence type="inferred from homology"/>
<evidence type="ECO:0000256" key="3">
    <source>
        <dbReference type="ARBA" id="ARBA00022448"/>
    </source>
</evidence>
<name>A0A177HZF7_9ACTN</name>
<evidence type="ECO:0000313" key="8">
    <source>
        <dbReference type="Proteomes" id="UP000077381"/>
    </source>
</evidence>
<dbReference type="RefSeq" id="WP_157902763.1">
    <property type="nucleotide sequence ID" value="NZ_LOHS01000022.1"/>
</dbReference>
<sequence>MQAVQSVDGLCQRGYIRPRWQTSHINERCTLSIKFLRRRKAPLASFVAGVVALALTACGGGGSSPAGSGKGGTLTVAVSGDALNLDTTNCQPILYCDVAYDSLTHISAKTGEVGPDLATSWKWVDDSHQKLELTLRKDARFNDGTPLTGEAAATSINSYLGAGGAFSSTSYPMKEAKASGEHTVVISYSTPITERYALYLLSGQSGLGDIVGPESAANRKKLNSATDGIGPYKLDASQTVKGVSYVYVPNDQYFNQSAIKYSKIVLKPMSDPQSRLNALQSGQVDLATNLRTQDVQTVKKAGYTVSRGNLGSFYSLALLKRDSGPLADVRVRQALSYATPRQDIVDALYGSDAVATSSMIPKGAEGYNAKNTDMYSLDLDKAKKLLSQAGYGDGFTLTVLDSSFFDAGSSLGQALKAAYAKIGVTLKLVTSNAPPGSVAKEAATGKYDAEILSNGGNGLSAAAYGHFRPGGLSNPLKTPLDGTLEAALREAALSAPEDQEQKMVEATTILDELVYAVPVASVPTVQGVNSKIKNVVGEYWTTEADPFGPTASEAWASGE</sequence>
<keyword evidence="8" id="KW-1185">Reference proteome</keyword>
<evidence type="ECO:0000259" key="6">
    <source>
        <dbReference type="Pfam" id="PF00496"/>
    </source>
</evidence>
<dbReference type="SUPFAM" id="SSF53850">
    <property type="entry name" value="Periplasmic binding protein-like II"/>
    <property type="match status" value="1"/>
</dbReference>
<dbReference type="PANTHER" id="PTHR30290:SF10">
    <property type="entry name" value="PERIPLASMIC OLIGOPEPTIDE-BINDING PROTEIN-RELATED"/>
    <property type="match status" value="1"/>
</dbReference>
<gene>
    <name evidence="7" type="primary">ddpA_1</name>
    <name evidence="7" type="ORF">STSP_03960</name>
</gene>
<dbReference type="PATRIC" id="fig|1716141.3.peg.416"/>
<dbReference type="Gene3D" id="3.10.105.10">
    <property type="entry name" value="Dipeptide-binding Protein, Domain 3"/>
    <property type="match status" value="1"/>
</dbReference>
<dbReference type="InterPro" id="IPR039424">
    <property type="entry name" value="SBP_5"/>
</dbReference>
<dbReference type="GO" id="GO:0030313">
    <property type="term" value="C:cell envelope"/>
    <property type="evidence" value="ECO:0007669"/>
    <property type="project" value="UniProtKB-SubCell"/>
</dbReference>